<evidence type="ECO:0000313" key="2">
    <source>
        <dbReference type="EMBL" id="KZP08034.1"/>
    </source>
</evidence>
<keyword evidence="3" id="KW-1185">Reference proteome</keyword>
<gene>
    <name evidence="2" type="ORF">FIBSPDRAFT_901608</name>
</gene>
<reference evidence="2 3" key="1">
    <citation type="journal article" date="2016" name="Mol. Biol. Evol.">
        <title>Comparative Genomics of Early-Diverging Mushroom-Forming Fungi Provides Insights into the Origins of Lignocellulose Decay Capabilities.</title>
        <authorList>
            <person name="Nagy L.G."/>
            <person name="Riley R."/>
            <person name="Tritt A."/>
            <person name="Adam C."/>
            <person name="Daum C."/>
            <person name="Floudas D."/>
            <person name="Sun H."/>
            <person name="Yadav J.S."/>
            <person name="Pangilinan J."/>
            <person name="Larsson K.H."/>
            <person name="Matsuura K."/>
            <person name="Barry K."/>
            <person name="Labutti K."/>
            <person name="Kuo R."/>
            <person name="Ohm R.A."/>
            <person name="Bhattacharya S.S."/>
            <person name="Shirouzu T."/>
            <person name="Yoshinaga Y."/>
            <person name="Martin F.M."/>
            <person name="Grigoriev I.V."/>
            <person name="Hibbett D.S."/>
        </authorList>
    </citation>
    <scope>NUCLEOTIDE SEQUENCE [LARGE SCALE GENOMIC DNA]</scope>
    <source>
        <strain evidence="2 3">CBS 109695</strain>
    </source>
</reference>
<accession>A0A165WYM5</accession>
<name>A0A165WYM5_9AGAM</name>
<organism evidence="2 3">
    <name type="scientific">Athelia psychrophila</name>
    <dbReference type="NCBI Taxonomy" id="1759441"/>
    <lineage>
        <taxon>Eukaryota</taxon>
        <taxon>Fungi</taxon>
        <taxon>Dikarya</taxon>
        <taxon>Basidiomycota</taxon>
        <taxon>Agaricomycotina</taxon>
        <taxon>Agaricomycetes</taxon>
        <taxon>Agaricomycetidae</taxon>
        <taxon>Atheliales</taxon>
        <taxon>Atheliaceae</taxon>
        <taxon>Athelia</taxon>
    </lineage>
</organism>
<proteinExistence type="predicted"/>
<dbReference type="AlphaFoldDB" id="A0A165WYM5"/>
<feature type="region of interest" description="Disordered" evidence="1">
    <location>
        <begin position="143"/>
        <end position="170"/>
    </location>
</feature>
<protein>
    <submittedName>
        <fullName evidence="2">Uncharacterized protein</fullName>
    </submittedName>
</protein>
<evidence type="ECO:0000313" key="3">
    <source>
        <dbReference type="Proteomes" id="UP000076532"/>
    </source>
</evidence>
<evidence type="ECO:0000256" key="1">
    <source>
        <dbReference type="SAM" id="MobiDB-lite"/>
    </source>
</evidence>
<sequence>MTLSSICGSRQPRLGTAVPADATTRSASPIQPAICIWHSLANGQMNGTRVARHHSKLIAHSNTLQKSCPSTGLGLRTVTGAVTFTLGPGPPGLELEMWHEKWPRLGLVARGETEPTPSCYAGGSPEGCVQSRVWDRTLTKSKTAATSMGQPFRDGKGQYRRNETNPPFML</sequence>
<feature type="compositionally biased region" description="Basic and acidic residues" evidence="1">
    <location>
        <begin position="153"/>
        <end position="163"/>
    </location>
</feature>
<dbReference type="EMBL" id="KV417733">
    <property type="protein sequence ID" value="KZP08034.1"/>
    <property type="molecule type" value="Genomic_DNA"/>
</dbReference>
<dbReference type="Proteomes" id="UP000076532">
    <property type="component" value="Unassembled WGS sequence"/>
</dbReference>